<evidence type="ECO:0000313" key="3">
    <source>
        <dbReference type="Proteomes" id="UP001595816"/>
    </source>
</evidence>
<accession>A0ABV8LU00</accession>
<keyword evidence="3" id="KW-1185">Reference proteome</keyword>
<feature type="domain" description="Transglutaminase-like" evidence="1">
    <location>
        <begin position="65"/>
        <end position="141"/>
    </location>
</feature>
<dbReference type="InterPro" id="IPR038765">
    <property type="entry name" value="Papain-like_cys_pep_sf"/>
</dbReference>
<dbReference type="Gene3D" id="3.10.620.30">
    <property type="match status" value="1"/>
</dbReference>
<reference evidence="3" key="1">
    <citation type="journal article" date="2019" name="Int. J. Syst. Evol. Microbiol.">
        <title>The Global Catalogue of Microorganisms (GCM) 10K type strain sequencing project: providing services to taxonomists for standard genome sequencing and annotation.</title>
        <authorList>
            <consortium name="The Broad Institute Genomics Platform"/>
            <consortium name="The Broad Institute Genome Sequencing Center for Infectious Disease"/>
            <person name="Wu L."/>
            <person name="Ma J."/>
        </authorList>
    </citation>
    <scope>NUCLEOTIDE SEQUENCE [LARGE SCALE GENOMIC DNA]</scope>
    <source>
        <strain evidence="3">CGMCC 4.7289</strain>
    </source>
</reference>
<dbReference type="RefSeq" id="WP_253761316.1">
    <property type="nucleotide sequence ID" value="NZ_JAMZDZ010000001.1"/>
</dbReference>
<evidence type="ECO:0000313" key="2">
    <source>
        <dbReference type="EMBL" id="MFC4134535.1"/>
    </source>
</evidence>
<sequence>MNEYARHSAYTDPGPFGALLDALPSDIPGLTAAVRNTVIHYRHSGETLPDEHFLEINNRWVERILATDQERHPYALAEPREVTDRVLGCCRDYTLLTVAGLRQHGIPARSRIGFANYFRENYHHDHVVVEYWNGDRWVWADSQLDPGPTWPFDVQDMPRPATGAPFVTAAEVWTAFRKGEADPWNYGIGPDQPVGGPWFIFDYVLIELAHRQREEILLWDAFGAMSGDFADEMSTEDPRVALADEIAALLIAADAGSEAAESELSERFAADDRLNPRGQVICHTPDERGMFAVDLTTRELETVSAFPGVAQSAA</sequence>
<dbReference type="Proteomes" id="UP001595816">
    <property type="component" value="Unassembled WGS sequence"/>
</dbReference>
<name>A0ABV8LU00_9ACTN</name>
<dbReference type="EMBL" id="JBHSAY010000015">
    <property type="protein sequence ID" value="MFC4134535.1"/>
    <property type="molecule type" value="Genomic_DNA"/>
</dbReference>
<organism evidence="2 3">
    <name type="scientific">Hamadaea flava</name>
    <dbReference type="NCBI Taxonomy" id="1742688"/>
    <lineage>
        <taxon>Bacteria</taxon>
        <taxon>Bacillati</taxon>
        <taxon>Actinomycetota</taxon>
        <taxon>Actinomycetes</taxon>
        <taxon>Micromonosporales</taxon>
        <taxon>Micromonosporaceae</taxon>
        <taxon>Hamadaea</taxon>
    </lineage>
</organism>
<comment type="caution">
    <text evidence="2">The sequence shown here is derived from an EMBL/GenBank/DDBJ whole genome shotgun (WGS) entry which is preliminary data.</text>
</comment>
<protein>
    <submittedName>
        <fullName evidence="2">Transglutaminase domain-containing protein</fullName>
    </submittedName>
</protein>
<evidence type="ECO:0000259" key="1">
    <source>
        <dbReference type="Pfam" id="PF01841"/>
    </source>
</evidence>
<dbReference type="Pfam" id="PF01841">
    <property type="entry name" value="Transglut_core"/>
    <property type="match status" value="1"/>
</dbReference>
<dbReference type="SUPFAM" id="SSF54001">
    <property type="entry name" value="Cysteine proteinases"/>
    <property type="match status" value="1"/>
</dbReference>
<proteinExistence type="predicted"/>
<gene>
    <name evidence="2" type="ORF">ACFOZ4_28325</name>
</gene>
<dbReference type="InterPro" id="IPR002931">
    <property type="entry name" value="Transglutaminase-like"/>
</dbReference>